<accession>A0A0F6H8Q2</accession>
<protein>
    <submittedName>
        <fullName evidence="1">Uncharacterized protein</fullName>
    </submittedName>
</protein>
<dbReference type="Proteomes" id="UP000006324">
    <property type="component" value="Unassembled WGS sequence"/>
</dbReference>
<comment type="caution">
    <text evidence="1">The sequence shown here is derived from an EMBL/GenBank/DDBJ whole genome shotgun (WGS) entry which is preliminary data.</text>
</comment>
<dbReference type="AlphaFoldDB" id="A0A0F6H8Q2"/>
<evidence type="ECO:0000313" key="1">
    <source>
        <dbReference type="EMBL" id="EKO24634.1"/>
    </source>
</evidence>
<reference evidence="1 2" key="1">
    <citation type="submission" date="2012-09" db="EMBL/GenBank/DDBJ databases">
        <authorList>
            <person name="Harkins D.M."/>
            <person name="Durkin A.S."/>
            <person name="Brinkac L.M."/>
            <person name="Selengut J.D."/>
            <person name="Sanka R."/>
            <person name="DePew J."/>
            <person name="Purushe J."/>
            <person name="Chanthongthip A."/>
            <person name="Lattana O."/>
            <person name="Phetsouvanh R."/>
            <person name="Newton P.N."/>
            <person name="Vinetz J.M."/>
            <person name="Sutton G.G."/>
            <person name="Nelson W.C."/>
            <person name="Fouts D.E."/>
        </authorList>
    </citation>
    <scope>NUCLEOTIDE SEQUENCE [LARGE SCALE GENOMIC DNA]</scope>
    <source>
        <strain evidence="1 2">UI 12621</strain>
    </source>
</reference>
<organism evidence="1 2">
    <name type="scientific">Leptospira interrogans str. UI 12621</name>
    <dbReference type="NCBI Taxonomy" id="1049937"/>
    <lineage>
        <taxon>Bacteria</taxon>
        <taxon>Pseudomonadati</taxon>
        <taxon>Spirochaetota</taxon>
        <taxon>Spirochaetia</taxon>
        <taxon>Leptospirales</taxon>
        <taxon>Leptospiraceae</taxon>
        <taxon>Leptospira</taxon>
    </lineage>
</organism>
<name>A0A0F6H8Q2_LEPIR</name>
<dbReference type="RefSeq" id="WP_002120464.1">
    <property type="nucleotide sequence ID" value="NZ_AHNQ02000031.1"/>
</dbReference>
<sequence>MNNKKPRKKRVTKEKPICILPYQQETIYNVVSIDTIELFIPCKNLKIDKDIFHRFAQIFFSSKRKQWIVNFNKSTSGVRIERKDYSNGVPIMCFTFSVSRLKNAINLIPYGQLNYYLIAARLNEIISIYGIKIEDARNLKISRIDLFKNIKPSVSFSIYSSILRHLKSAYLAFEEIKESPYYKNKCSEIYFYDKTAELKKEKQLDIPDQVIRCEMRINNAEKLYNDLGIKYFTDLFRIDLESYFYSKTTKLLSEISEFDFDPVGNSLEMELFRYYTKKSGTKNPKKIVNESLRIFNLFNSGKYARFCKVASFSFNSKASQEAKRKRLERFLERCSRQFVVTNLIFHKMEGNGCVIEEIKKAFCNSNNDFKRGVNHPDLVEFKKGFYLHRETIEWMNGTE</sequence>
<evidence type="ECO:0000313" key="2">
    <source>
        <dbReference type="Proteomes" id="UP000006324"/>
    </source>
</evidence>
<gene>
    <name evidence="1" type="ORF">LEP1GSC104_2094</name>
</gene>
<proteinExistence type="predicted"/>
<dbReference type="EMBL" id="AHNQ02000031">
    <property type="protein sequence ID" value="EKO24634.1"/>
    <property type="molecule type" value="Genomic_DNA"/>
</dbReference>